<dbReference type="EMBL" id="LAJX01000321">
    <property type="protein sequence ID" value="KJV05042.1"/>
    <property type="molecule type" value="Genomic_DNA"/>
</dbReference>
<comment type="caution">
    <text evidence="1">The sequence shown here is derived from an EMBL/GenBank/DDBJ whole genome shotgun (WGS) entry which is preliminary data.</text>
</comment>
<evidence type="ECO:0000313" key="1">
    <source>
        <dbReference type="EMBL" id="KJV05042.1"/>
    </source>
</evidence>
<name>A0A0F3IED1_9GAMM</name>
<accession>A0A0F3IED1</accession>
<proteinExistence type="predicted"/>
<dbReference type="OrthoDB" id="6877362at2"/>
<sequence>MHRTGQEYLEDLTDIPADSGLIALAIRSKRSVVYSANSQFAFDTGSNHIWKDYITMIFEKLNIEGKPVLTLGISVKHHIDHKEMLYFLSYIQIEQVIQENLLKLDEGFSICRAALSEVA</sequence>
<reference evidence="2" key="1">
    <citation type="submission" date="2015-03" db="EMBL/GenBank/DDBJ databases">
        <title>Draft genome sequence of a novel methanotroph (Sn10-6) isolated from flooded ricefield rhizosphere in India.</title>
        <authorList>
            <person name="Pandit P.S."/>
            <person name="Pore S.D."/>
            <person name="Arora P."/>
            <person name="Kapse N.G."/>
            <person name="Dhakephalkar P.K."/>
            <person name="Rahalkar M.C."/>
        </authorList>
    </citation>
    <scope>NUCLEOTIDE SEQUENCE [LARGE SCALE GENOMIC DNA]</scope>
    <source>
        <strain evidence="2">Sn10-6</strain>
    </source>
</reference>
<evidence type="ECO:0000313" key="2">
    <source>
        <dbReference type="Proteomes" id="UP000033684"/>
    </source>
</evidence>
<protein>
    <submittedName>
        <fullName evidence="1">Uncharacterized protein</fullName>
    </submittedName>
</protein>
<gene>
    <name evidence="1" type="ORF">VZ94_21010</name>
</gene>
<keyword evidence="2" id="KW-1185">Reference proteome</keyword>
<organism evidence="1 2">
    <name type="scientific">Methylocucumis oryzae</name>
    <dbReference type="NCBI Taxonomy" id="1632867"/>
    <lineage>
        <taxon>Bacteria</taxon>
        <taxon>Pseudomonadati</taxon>
        <taxon>Pseudomonadota</taxon>
        <taxon>Gammaproteobacteria</taxon>
        <taxon>Methylococcales</taxon>
        <taxon>Methylococcaceae</taxon>
        <taxon>Methylocucumis</taxon>
    </lineage>
</organism>
<reference evidence="1 2" key="2">
    <citation type="journal article" date="2016" name="Microb. Ecol.">
        <title>Genome Characteristics of a Novel Type I Methanotroph (Sn10-6) Isolated from a Flooded Indian Rice Field.</title>
        <authorList>
            <person name="Rahalkar M.C."/>
            <person name="Pandit P.S."/>
            <person name="Dhakephalkar P.K."/>
            <person name="Pore S."/>
            <person name="Arora P."/>
            <person name="Kapse N."/>
        </authorList>
    </citation>
    <scope>NUCLEOTIDE SEQUENCE [LARGE SCALE GENOMIC DNA]</scope>
    <source>
        <strain evidence="1 2">Sn10-6</strain>
    </source>
</reference>
<dbReference type="RefSeq" id="WP_045780741.1">
    <property type="nucleotide sequence ID" value="NZ_LAJX01000321.1"/>
</dbReference>
<dbReference type="AlphaFoldDB" id="A0A0F3IED1"/>
<dbReference type="Proteomes" id="UP000033684">
    <property type="component" value="Unassembled WGS sequence"/>
</dbReference>